<dbReference type="GO" id="GO:0070897">
    <property type="term" value="P:transcription preinitiation complex assembly"/>
    <property type="evidence" value="ECO:0007669"/>
    <property type="project" value="InterPro"/>
</dbReference>
<protein>
    <recommendedName>
        <fullName evidence="2 9">Transcription initiation factor IIB</fullName>
        <shortName evidence="9">TFIIB</shortName>
    </recommendedName>
</protein>
<evidence type="ECO:0000256" key="8">
    <source>
        <dbReference type="ARBA" id="ARBA00023163"/>
    </source>
</evidence>
<evidence type="ECO:0000313" key="14">
    <source>
        <dbReference type="Proteomes" id="UP000199170"/>
    </source>
</evidence>
<feature type="binding site" evidence="9">
    <location>
        <position position="46"/>
    </location>
    <ligand>
        <name>Zn(2+)</name>
        <dbReference type="ChEBI" id="CHEBI:29105"/>
    </ligand>
</feature>
<dbReference type="Pfam" id="PF00382">
    <property type="entry name" value="TFIIB"/>
    <property type="match status" value="2"/>
</dbReference>
<keyword evidence="4 9" id="KW-0677">Repeat</keyword>
<comment type="similarity">
    <text evidence="1 9">Belongs to the TFIIB family.</text>
</comment>
<dbReference type="PANTHER" id="PTHR11618:SF13">
    <property type="entry name" value="TRANSCRIPTION INITIATION FACTOR IIB"/>
    <property type="match status" value="1"/>
</dbReference>
<dbReference type="SMART" id="SM00385">
    <property type="entry name" value="CYCLIN"/>
    <property type="match status" value="2"/>
</dbReference>
<dbReference type="PANTHER" id="PTHR11618">
    <property type="entry name" value="TRANSCRIPTION INITIATION FACTOR IIB-RELATED"/>
    <property type="match status" value="1"/>
</dbReference>
<proteinExistence type="inferred from homology"/>
<dbReference type="InterPro" id="IPR023484">
    <property type="entry name" value="TFIIB_arc"/>
</dbReference>
<reference evidence="14" key="1">
    <citation type="submission" date="2016-10" db="EMBL/GenBank/DDBJ databases">
        <authorList>
            <person name="Varghese N."/>
            <person name="Submissions S."/>
        </authorList>
    </citation>
    <scope>NUCLEOTIDE SEQUENCE [LARGE SCALE GENOMIC DNA]</scope>
    <source>
        <strain evidence="14">CGMCC 1.10118</strain>
    </source>
</reference>
<evidence type="ECO:0000256" key="11">
    <source>
        <dbReference type="SAM" id="MobiDB-lite"/>
    </source>
</evidence>
<evidence type="ECO:0000256" key="6">
    <source>
        <dbReference type="ARBA" id="ARBA00022833"/>
    </source>
</evidence>
<dbReference type="Proteomes" id="UP000199170">
    <property type="component" value="Unassembled WGS sequence"/>
</dbReference>
<dbReference type="InterPro" id="IPR000812">
    <property type="entry name" value="TFIIB"/>
</dbReference>
<evidence type="ECO:0000256" key="9">
    <source>
        <dbReference type="HAMAP-Rule" id="MF_00383"/>
    </source>
</evidence>
<dbReference type="PRINTS" id="PR00685">
    <property type="entry name" value="TIFACTORIIB"/>
</dbReference>
<keyword evidence="7 9" id="KW-0805">Transcription regulation</keyword>
<dbReference type="InterPro" id="IPR013763">
    <property type="entry name" value="Cyclin-like_dom"/>
</dbReference>
<keyword evidence="5 10" id="KW-0863">Zinc-finger</keyword>
<keyword evidence="6 9" id="KW-0862">Zinc</keyword>
<feature type="region of interest" description="Disordered" evidence="11">
    <location>
        <begin position="84"/>
        <end position="103"/>
    </location>
</feature>
<keyword evidence="14" id="KW-1185">Reference proteome</keyword>
<sequence>MTENDSSTPDSNRIRTRKIPDSERTTGPSETTDAAVAARTATCPECDGDLHVDHVHGETRCADCGLVVTENAIDRGPDWQAFSADEREQKSHTGSPLTPTQHDFGLSTEIDWRNKDAHGNTISSQRRAQLTRLRTWQQRSRTGNSKERGLKAMLSEIQRMAAALDLPDDDYDIAAVICRRASNQDLLPGRSYEGVATAAVYAAIRQAGLPQDLEALTQVSRIDDKIRIKRTYRYLVRELELEVPPPDPRDYLSRLCSELDLSQETKRFTTELLKDVMEAGIHSGKHPVGIAAAALYVATHHSDSPSSNSCTQSELAEAANVSVVTIRNRYHDIQDTCFPMVEA</sequence>
<dbReference type="GO" id="GO:0003743">
    <property type="term" value="F:translation initiation factor activity"/>
    <property type="evidence" value="ECO:0007669"/>
    <property type="project" value="UniProtKB-KW"/>
</dbReference>
<evidence type="ECO:0000256" key="4">
    <source>
        <dbReference type="ARBA" id="ARBA00022737"/>
    </source>
</evidence>
<dbReference type="GO" id="GO:0003700">
    <property type="term" value="F:DNA-binding transcription factor activity"/>
    <property type="evidence" value="ECO:0007669"/>
    <property type="project" value="UniProtKB-UniRule"/>
</dbReference>
<keyword evidence="13" id="KW-0648">Protein biosynthesis</keyword>
<accession>A0A1H3IZU5</accession>
<evidence type="ECO:0000256" key="3">
    <source>
        <dbReference type="ARBA" id="ARBA00022723"/>
    </source>
</evidence>
<dbReference type="EMBL" id="FNPB01000011">
    <property type="protein sequence ID" value="SDY32875.1"/>
    <property type="molecule type" value="Genomic_DNA"/>
</dbReference>
<comment type="function">
    <text evidence="9">Stabilizes TBP binding to an archaeal box-A promoter. Also responsible for recruiting RNA polymerase II to the pre-initiation complex (DNA-TBP-TFIIB).</text>
</comment>
<evidence type="ECO:0000256" key="7">
    <source>
        <dbReference type="ARBA" id="ARBA00023015"/>
    </source>
</evidence>
<evidence type="ECO:0000259" key="12">
    <source>
        <dbReference type="PROSITE" id="PS51134"/>
    </source>
</evidence>
<evidence type="ECO:0000313" key="13">
    <source>
        <dbReference type="EMBL" id="SDY32875.1"/>
    </source>
</evidence>
<dbReference type="OrthoDB" id="7429at2157"/>
<feature type="binding site" evidence="9">
    <location>
        <position position="61"/>
    </location>
    <ligand>
        <name>Zn(2+)</name>
        <dbReference type="ChEBI" id="CHEBI:29105"/>
    </ligand>
</feature>
<dbReference type="GO" id="GO:0017025">
    <property type="term" value="F:TBP-class protein binding"/>
    <property type="evidence" value="ECO:0007669"/>
    <property type="project" value="InterPro"/>
</dbReference>
<dbReference type="Gene3D" id="1.10.472.170">
    <property type="match status" value="1"/>
</dbReference>
<dbReference type="GO" id="GO:0008270">
    <property type="term" value="F:zinc ion binding"/>
    <property type="evidence" value="ECO:0007669"/>
    <property type="project" value="UniProtKB-UniRule"/>
</dbReference>
<dbReference type="InterPro" id="IPR036915">
    <property type="entry name" value="Cyclin-like_sf"/>
</dbReference>
<dbReference type="HAMAP" id="MF_00383">
    <property type="entry name" value="TF2B_arch"/>
    <property type="match status" value="1"/>
</dbReference>
<dbReference type="PROSITE" id="PS51134">
    <property type="entry name" value="ZF_TFIIB"/>
    <property type="match status" value="1"/>
</dbReference>
<feature type="binding site" evidence="9">
    <location>
        <position position="64"/>
    </location>
    <ligand>
        <name>Zn(2+)</name>
        <dbReference type="ChEBI" id="CHEBI:29105"/>
    </ligand>
</feature>
<feature type="domain" description="TFIIB-type" evidence="12">
    <location>
        <begin position="39"/>
        <end position="69"/>
    </location>
</feature>
<dbReference type="AlphaFoldDB" id="A0A1H3IZU5"/>
<dbReference type="RefSeq" id="WP_089768587.1">
    <property type="nucleotide sequence ID" value="NZ_FNPB01000011.1"/>
</dbReference>
<feature type="compositionally biased region" description="Polar residues" evidence="11">
    <location>
        <begin position="1"/>
        <end position="11"/>
    </location>
</feature>
<dbReference type="SUPFAM" id="SSF47954">
    <property type="entry name" value="Cyclin-like"/>
    <property type="match status" value="2"/>
</dbReference>
<dbReference type="STRING" id="660517.SAMN04487946_11178"/>
<dbReference type="Gene3D" id="1.10.472.10">
    <property type="entry name" value="Cyclin-like"/>
    <property type="match status" value="1"/>
</dbReference>
<keyword evidence="13" id="KW-0396">Initiation factor</keyword>
<keyword evidence="3 9" id="KW-0479">Metal-binding</keyword>
<dbReference type="InterPro" id="IPR013150">
    <property type="entry name" value="TFIIB_cyclin"/>
</dbReference>
<evidence type="ECO:0000256" key="1">
    <source>
        <dbReference type="ARBA" id="ARBA00010857"/>
    </source>
</evidence>
<dbReference type="PROSITE" id="PS00782">
    <property type="entry name" value="TFIIB"/>
    <property type="match status" value="1"/>
</dbReference>
<feature type="region of interest" description="Disordered" evidence="11">
    <location>
        <begin position="1"/>
        <end position="33"/>
    </location>
</feature>
<dbReference type="InterPro" id="IPR013137">
    <property type="entry name" value="Znf_TFIIB"/>
</dbReference>
<organism evidence="13 14">
    <name type="scientific">Halobellus clavatus</name>
    <dbReference type="NCBI Taxonomy" id="660517"/>
    <lineage>
        <taxon>Archaea</taxon>
        <taxon>Methanobacteriati</taxon>
        <taxon>Methanobacteriota</taxon>
        <taxon>Stenosarchaea group</taxon>
        <taxon>Halobacteria</taxon>
        <taxon>Halobacteriales</taxon>
        <taxon>Haloferacaceae</taxon>
        <taxon>Halobellus</taxon>
    </lineage>
</organism>
<keyword evidence="8 9" id="KW-0804">Transcription</keyword>
<evidence type="ECO:0000256" key="2">
    <source>
        <dbReference type="ARBA" id="ARBA00013932"/>
    </source>
</evidence>
<gene>
    <name evidence="9" type="primary">tfb</name>
    <name evidence="13" type="ORF">SAMN04487946_11178</name>
</gene>
<dbReference type="Pfam" id="PF08271">
    <property type="entry name" value="Zn_Ribbon_TF"/>
    <property type="match status" value="1"/>
</dbReference>
<dbReference type="GO" id="GO:0097550">
    <property type="term" value="C:transcription preinitiation complex"/>
    <property type="evidence" value="ECO:0007669"/>
    <property type="project" value="TreeGrafter"/>
</dbReference>
<evidence type="ECO:0000256" key="5">
    <source>
        <dbReference type="ARBA" id="ARBA00022771"/>
    </source>
</evidence>
<evidence type="ECO:0000256" key="10">
    <source>
        <dbReference type="PROSITE-ProRule" id="PRU00469"/>
    </source>
</evidence>
<name>A0A1H3IZU5_9EURY</name>
<dbReference type="InterPro" id="IPR023486">
    <property type="entry name" value="TFIIB_CS"/>
</dbReference>
<dbReference type="SUPFAM" id="SSF57783">
    <property type="entry name" value="Zinc beta-ribbon"/>
    <property type="match status" value="1"/>
</dbReference>
<feature type="binding site" evidence="9">
    <location>
        <position position="43"/>
    </location>
    <ligand>
        <name>Zn(2+)</name>
        <dbReference type="ChEBI" id="CHEBI:29105"/>
    </ligand>
</feature>
<feature type="compositionally biased region" description="Polar residues" evidence="11">
    <location>
        <begin position="92"/>
        <end position="101"/>
    </location>
</feature>
<comment type="caution">
    <text evidence="9">Lacks conserved residue(s) required for the propagation of feature annotation.</text>
</comment>